<keyword evidence="4" id="KW-0121">Carboxypeptidase</keyword>
<comment type="subunit">
    <text evidence="3">Homodimer.</text>
</comment>
<dbReference type="Gene3D" id="3.40.50.1820">
    <property type="entry name" value="alpha/beta hydrolase"/>
    <property type="match status" value="1"/>
</dbReference>
<evidence type="ECO:0000256" key="10">
    <source>
        <dbReference type="ARBA" id="ARBA00023180"/>
    </source>
</evidence>
<dbReference type="PANTHER" id="PTHR11010:SF38">
    <property type="entry name" value="LYSOSOMAL PRO-X CARBOXYPEPTIDASE"/>
    <property type="match status" value="1"/>
</dbReference>
<dbReference type="GO" id="GO:0006508">
    <property type="term" value="P:proteolysis"/>
    <property type="evidence" value="ECO:0007669"/>
    <property type="project" value="UniProtKB-KW"/>
</dbReference>
<accession>A0A9P0EVM3</accession>
<evidence type="ECO:0000256" key="17">
    <source>
        <dbReference type="ARBA" id="ARBA00076608"/>
    </source>
</evidence>
<evidence type="ECO:0000256" key="18">
    <source>
        <dbReference type="SAM" id="SignalP"/>
    </source>
</evidence>
<comment type="subcellular location">
    <subcellularLocation>
        <location evidence="1">Lysosome</location>
    </subcellularLocation>
</comment>
<dbReference type="InterPro" id="IPR029058">
    <property type="entry name" value="AB_hydrolase_fold"/>
</dbReference>
<gene>
    <name evidence="19" type="ORF">BEMITA_LOCUS342</name>
</gene>
<feature type="signal peptide" evidence="18">
    <location>
        <begin position="1"/>
        <end position="17"/>
    </location>
</feature>
<evidence type="ECO:0000256" key="1">
    <source>
        <dbReference type="ARBA" id="ARBA00004371"/>
    </source>
</evidence>
<evidence type="ECO:0000256" key="4">
    <source>
        <dbReference type="ARBA" id="ARBA00022645"/>
    </source>
</evidence>
<evidence type="ECO:0000256" key="16">
    <source>
        <dbReference type="ARBA" id="ARBA00076475"/>
    </source>
</evidence>
<keyword evidence="5" id="KW-0645">Protease</keyword>
<dbReference type="GO" id="GO:0008239">
    <property type="term" value="F:dipeptidyl-peptidase activity"/>
    <property type="evidence" value="ECO:0007669"/>
    <property type="project" value="TreeGrafter"/>
</dbReference>
<dbReference type="EC" id="3.4.16.2" evidence="14"/>
<keyword evidence="10" id="KW-0325">Glycoprotein</keyword>
<dbReference type="Gene3D" id="1.20.120.980">
    <property type="entry name" value="Serine carboxypeptidase S28, SKS domain"/>
    <property type="match status" value="1"/>
</dbReference>
<sequence>MGGKSLVFFCVITIVWAASTVFAEDYTYETKYLDVPVSHFDFSKNATFKLRYLVNDTFWSRRKGPIFFYTGNEGDIELFARNTGFMWDIAAEFRAMLVFAEHRYYGKSMPFGDNSFSSPEYSGYLTSTEAMADFVDVIYQIWGETKVNSPVIAFGGSYGGMLSAWIRMKYPAVILGSLASSAPIWQFEGMTPCSTAFKIVTDVFSMADKECSATIRKAWSIIDKQGQSEDGRRLLSKSWNLCKELNNTKDVETFKAYINEACFDLAMINYPYPTNFLAPVPAWPVKAVCSYMNDSSVPDLELLDKLFRGISVYSNYTGQTKCLDVDLDDNTAGLSYSGWDIQSCTEMVMPMCADGVNDMFEPDEWNLQNYSDTCVNKYKLKPDPRIIEKLYGGKNINDHKNIIFSNGLLDPWSGGGVMKDISSSIFTVIIPESAHHLDLRAADPADPDSVKQARKHYKKIFRAWLEEHYRTSAQRTK</sequence>
<dbReference type="EMBL" id="OU963862">
    <property type="protein sequence ID" value="CAH0380607.1"/>
    <property type="molecule type" value="Genomic_DNA"/>
</dbReference>
<comment type="catalytic activity">
    <reaction evidence="12">
        <text>Cleavage of a -Pro-|-Xaa bond to release a C-terminal amino acid.</text>
        <dbReference type="EC" id="3.4.16.2"/>
    </reaction>
</comment>
<keyword evidence="9" id="KW-1015">Disulfide bond</keyword>
<dbReference type="SUPFAM" id="SSF53474">
    <property type="entry name" value="alpha/beta-Hydrolases"/>
    <property type="match status" value="1"/>
</dbReference>
<evidence type="ECO:0000256" key="7">
    <source>
        <dbReference type="ARBA" id="ARBA00022801"/>
    </source>
</evidence>
<evidence type="ECO:0000256" key="5">
    <source>
        <dbReference type="ARBA" id="ARBA00022670"/>
    </source>
</evidence>
<evidence type="ECO:0000256" key="8">
    <source>
        <dbReference type="ARBA" id="ARBA00023145"/>
    </source>
</evidence>
<protein>
    <recommendedName>
        <fullName evidence="15">Lysosomal Pro-X carboxypeptidase</fullName>
        <ecNumber evidence="14">3.4.16.2</ecNumber>
    </recommendedName>
    <alternativeName>
        <fullName evidence="17">Proline carboxypeptidase</fullName>
    </alternativeName>
    <alternativeName>
        <fullName evidence="16">Prolylcarboxypeptidase</fullName>
    </alternativeName>
</protein>
<dbReference type="PANTHER" id="PTHR11010">
    <property type="entry name" value="PROTEASE S28 PRO-X CARBOXYPEPTIDASE-RELATED"/>
    <property type="match status" value="1"/>
</dbReference>
<dbReference type="InterPro" id="IPR042269">
    <property type="entry name" value="Ser_carbopepase_S28_SKS"/>
</dbReference>
<dbReference type="GO" id="GO:0005764">
    <property type="term" value="C:lysosome"/>
    <property type="evidence" value="ECO:0007669"/>
    <property type="project" value="UniProtKB-SubCell"/>
</dbReference>
<evidence type="ECO:0000256" key="15">
    <source>
        <dbReference type="ARBA" id="ARBA00073691"/>
    </source>
</evidence>
<dbReference type="Pfam" id="PF05577">
    <property type="entry name" value="Peptidase_S28"/>
    <property type="match status" value="1"/>
</dbReference>
<dbReference type="KEGG" id="btab:109035246"/>
<evidence type="ECO:0000313" key="19">
    <source>
        <dbReference type="EMBL" id="CAH0380607.1"/>
    </source>
</evidence>
<keyword evidence="8" id="KW-0865">Zymogen</keyword>
<keyword evidence="6 18" id="KW-0732">Signal</keyword>
<comment type="similarity">
    <text evidence="2">Belongs to the peptidase S28 family.</text>
</comment>
<evidence type="ECO:0000256" key="3">
    <source>
        <dbReference type="ARBA" id="ARBA00011738"/>
    </source>
</evidence>
<dbReference type="GO" id="GO:0004185">
    <property type="term" value="F:serine-type carboxypeptidase activity"/>
    <property type="evidence" value="ECO:0007669"/>
    <property type="project" value="UniProtKB-EC"/>
</dbReference>
<evidence type="ECO:0000256" key="6">
    <source>
        <dbReference type="ARBA" id="ARBA00022729"/>
    </source>
</evidence>
<evidence type="ECO:0000313" key="20">
    <source>
        <dbReference type="Proteomes" id="UP001152759"/>
    </source>
</evidence>
<evidence type="ECO:0000256" key="13">
    <source>
        <dbReference type="ARBA" id="ARBA00059701"/>
    </source>
</evidence>
<keyword evidence="7" id="KW-0378">Hydrolase</keyword>
<comment type="function">
    <text evidence="13">Cleaves C-terminal amino acids linked to proline in peptides such as angiotensin II, III and des-Arg9-bradykinin. This cleavage occurs at acidic pH, but enzymatic activity is retained with some substrates at neutral pH.</text>
</comment>
<dbReference type="FunFam" id="1.20.120.980:FF:000002">
    <property type="entry name" value="lysosomal Pro-X carboxypeptidase"/>
    <property type="match status" value="1"/>
</dbReference>
<dbReference type="InterPro" id="IPR008758">
    <property type="entry name" value="Peptidase_S28"/>
</dbReference>
<name>A0A9P0EVM3_BEMTA</name>
<reference evidence="19" key="1">
    <citation type="submission" date="2021-12" db="EMBL/GenBank/DDBJ databases">
        <authorList>
            <person name="King R."/>
        </authorList>
    </citation>
    <scope>NUCLEOTIDE SEQUENCE</scope>
</reference>
<evidence type="ECO:0000256" key="12">
    <source>
        <dbReference type="ARBA" id="ARBA00052013"/>
    </source>
</evidence>
<evidence type="ECO:0000256" key="14">
    <source>
        <dbReference type="ARBA" id="ARBA00066456"/>
    </source>
</evidence>
<evidence type="ECO:0000256" key="9">
    <source>
        <dbReference type="ARBA" id="ARBA00023157"/>
    </source>
</evidence>
<keyword evidence="11" id="KW-0458">Lysosome</keyword>
<feature type="chain" id="PRO_5040458476" description="Lysosomal Pro-X carboxypeptidase" evidence="18">
    <location>
        <begin position="18"/>
        <end position="477"/>
    </location>
</feature>
<evidence type="ECO:0000256" key="11">
    <source>
        <dbReference type="ARBA" id="ARBA00023228"/>
    </source>
</evidence>
<keyword evidence="20" id="KW-1185">Reference proteome</keyword>
<dbReference type="Proteomes" id="UP001152759">
    <property type="component" value="Chromosome 1"/>
</dbReference>
<proteinExistence type="inferred from homology"/>
<organism evidence="19 20">
    <name type="scientific">Bemisia tabaci</name>
    <name type="common">Sweetpotato whitefly</name>
    <name type="synonym">Aleurodes tabaci</name>
    <dbReference type="NCBI Taxonomy" id="7038"/>
    <lineage>
        <taxon>Eukaryota</taxon>
        <taxon>Metazoa</taxon>
        <taxon>Ecdysozoa</taxon>
        <taxon>Arthropoda</taxon>
        <taxon>Hexapoda</taxon>
        <taxon>Insecta</taxon>
        <taxon>Pterygota</taxon>
        <taxon>Neoptera</taxon>
        <taxon>Paraneoptera</taxon>
        <taxon>Hemiptera</taxon>
        <taxon>Sternorrhyncha</taxon>
        <taxon>Aleyrodoidea</taxon>
        <taxon>Aleyrodidae</taxon>
        <taxon>Aleyrodinae</taxon>
        <taxon>Bemisia</taxon>
    </lineage>
</organism>
<evidence type="ECO:0000256" key="2">
    <source>
        <dbReference type="ARBA" id="ARBA00011079"/>
    </source>
</evidence>
<dbReference type="AlphaFoldDB" id="A0A9P0EVM3"/>